<gene>
    <name evidence="8" type="ORF">BaOVIS_001280</name>
</gene>
<feature type="short sequence motif" description="GXGXXG" evidence="4">
    <location>
        <begin position="797"/>
        <end position="802"/>
    </location>
</feature>
<accession>A0A9W5WTF6</accession>
<keyword evidence="6" id="KW-0732">Signal</keyword>
<proteinExistence type="predicted"/>
<dbReference type="SUPFAM" id="SSF52151">
    <property type="entry name" value="FabD/lysophospholipase-like"/>
    <property type="match status" value="1"/>
</dbReference>
<dbReference type="PROSITE" id="PS51635">
    <property type="entry name" value="PNPLA"/>
    <property type="match status" value="1"/>
</dbReference>
<feature type="compositionally biased region" description="Polar residues" evidence="5">
    <location>
        <begin position="252"/>
        <end position="263"/>
    </location>
</feature>
<dbReference type="Pfam" id="PF01734">
    <property type="entry name" value="Patatin"/>
    <property type="match status" value="1"/>
</dbReference>
<dbReference type="OrthoDB" id="630895at2759"/>
<evidence type="ECO:0000259" key="7">
    <source>
        <dbReference type="PROSITE" id="PS51635"/>
    </source>
</evidence>
<evidence type="ECO:0000256" key="3">
    <source>
        <dbReference type="ARBA" id="ARBA00023098"/>
    </source>
</evidence>
<dbReference type="InterPro" id="IPR016035">
    <property type="entry name" value="Acyl_Trfase/lysoPLipase"/>
</dbReference>
<dbReference type="AlphaFoldDB" id="A0A9W5WTF6"/>
<dbReference type="Gene3D" id="3.40.1090.10">
    <property type="entry name" value="Cytosolic phospholipase A2 catalytic domain"/>
    <property type="match status" value="1"/>
</dbReference>
<organism evidence="8 9">
    <name type="scientific">Babesia ovis</name>
    <dbReference type="NCBI Taxonomy" id="5869"/>
    <lineage>
        <taxon>Eukaryota</taxon>
        <taxon>Sar</taxon>
        <taxon>Alveolata</taxon>
        <taxon>Apicomplexa</taxon>
        <taxon>Aconoidasida</taxon>
        <taxon>Piroplasmida</taxon>
        <taxon>Babesiidae</taxon>
        <taxon>Babesia</taxon>
    </lineage>
</organism>
<evidence type="ECO:0000313" key="8">
    <source>
        <dbReference type="EMBL" id="GFE52724.1"/>
    </source>
</evidence>
<dbReference type="InterPro" id="IPR002641">
    <property type="entry name" value="PNPLA_dom"/>
</dbReference>
<evidence type="ECO:0000256" key="5">
    <source>
        <dbReference type="SAM" id="MobiDB-lite"/>
    </source>
</evidence>
<feature type="domain" description="PNPLA" evidence="7">
    <location>
        <begin position="793"/>
        <end position="994"/>
    </location>
</feature>
<feature type="short sequence motif" description="DGA/G" evidence="4">
    <location>
        <begin position="981"/>
        <end position="983"/>
    </location>
</feature>
<sequence>MFTHLFKFFALALVHICLWNQWLPLQGSVLLPSLVAATDRNGVPSFVLPNSSLRRSTLSNIDVATPSTSVVFRDGRRHTVDLEASFTEEAKLQESGIGKFDLQESSDSVVPILNDLSDPGTIAILTDICDNLFRLSTTTVDKRDAALHTLLLLTHYSKNFLKHLTRPIDFDIFAVMLNRQQKTIWNKVGGYIRSKLQSSSLQRLQFEAKVLLLLTEMAKSNPSVARAMSLHKNLNTTLLNLYLEPDLKESGEPSTDEANATSQKESDEIAPILPSSSLDVSDISAGAGCYGYYPANPENGWDIKCLIRRLVYSYGGVRTQHVKECIDRLRANSSYDKQAQEELKKLMDISHLDDCGGCIEESNASSTDGEDMRLVWIPYCVSTSDELPSSLRRSLRINLGEDAASNVDLYYLPDLTIETQNPKHSGLLFGMLILCKVSGAEGGNSCIPYVRPHDSKATNSDTGGYMIVSNIQLEPTAYINAKVMLAKLLKQLNTTTELRIADDILKETWNLLNSNDKDMYDTFHKEIDFEHLAGLLHSTAIYAKADEVTIDSSIPESMFQRYSIFFNSFMGMVRGYMGKVLDNAYNLNWRNLLSLYETHDSASTSTQSVKIPTEEVEELVSSDDNRDIMETMVKAAVARSFQTTLFGILVDLAYMDGVRTLAKVHNCTPFLEALQSVVNNFPDAVPLSDVLDQDNKDYAPLFDRQALNGARTNVIRDAQKYIDARQIESYVGRPRDDFGNVVLTNDQWVNEGWTRQRVVPSSVIGPYFNGKKLLNMLGCHDQGRFTNRGLRILSLDGGGSRGVIAIEILADLERRLGKPLHEAFDLVVGTSCGAIIGACIALEKARAADIRRYFDDMLADVFKKDDVGNKTKRLYKHYAFYDEKTLYRYLKSVFDRSQLIDYSVDPHAPKFSCPTMQFDLDPFKPVIFRSYNYPPNINLVPNSPRVVHGTFAVETPDALRATTAAPTYFPLMEINGGLFADGAFYSNNPAAIALIEGMLLYPNVPIDCLVSIGTGDWNELFEEEPTEEMIADKNGTTENLTERQAYGELLMKEVILKSPHTPLKSPNHVGLGKILKHLIFAATNTEMVHLALNASMGNNYFRINPMMPLGGLDQVAPEVLKDLKDRTNAYLAGDEANELMQKITDVLLSNTYRNQAKEPSNK</sequence>
<feature type="active site" description="Nucleophile" evidence="4">
    <location>
        <position position="831"/>
    </location>
</feature>
<dbReference type="EMBL" id="BLIY01000001">
    <property type="protein sequence ID" value="GFE52724.1"/>
    <property type="molecule type" value="Genomic_DNA"/>
</dbReference>
<comment type="caution">
    <text evidence="8">The sequence shown here is derived from an EMBL/GenBank/DDBJ whole genome shotgun (WGS) entry which is preliminary data.</text>
</comment>
<evidence type="ECO:0000313" key="9">
    <source>
        <dbReference type="Proteomes" id="UP001057455"/>
    </source>
</evidence>
<name>A0A9W5WTF6_BABOV</name>
<evidence type="ECO:0000256" key="1">
    <source>
        <dbReference type="ARBA" id="ARBA00022801"/>
    </source>
</evidence>
<protein>
    <submittedName>
        <fullName evidence="8">Calcium-independent phospholipase a2-gamma</fullName>
    </submittedName>
</protein>
<feature type="active site" description="Proton acceptor" evidence="4">
    <location>
        <position position="981"/>
    </location>
</feature>
<feature type="short sequence motif" description="GXSXG" evidence="4">
    <location>
        <begin position="829"/>
        <end position="833"/>
    </location>
</feature>
<dbReference type="PANTHER" id="PTHR24185">
    <property type="entry name" value="CALCIUM-INDEPENDENT PHOSPHOLIPASE A2-GAMMA"/>
    <property type="match status" value="1"/>
</dbReference>
<keyword evidence="3 4" id="KW-0443">Lipid metabolism</keyword>
<reference evidence="8" key="1">
    <citation type="submission" date="2019-12" db="EMBL/GenBank/DDBJ databases">
        <title>Genome sequence of Babesia ovis.</title>
        <authorList>
            <person name="Yamagishi J."/>
            <person name="Sevinc F."/>
            <person name="Xuan X."/>
        </authorList>
    </citation>
    <scope>NUCLEOTIDE SEQUENCE</scope>
    <source>
        <strain evidence="8">Selcuk</strain>
    </source>
</reference>
<dbReference type="PANTHER" id="PTHR24185:SF1">
    <property type="entry name" value="CALCIUM-INDEPENDENT PHOSPHOLIPASE A2-GAMMA"/>
    <property type="match status" value="1"/>
</dbReference>
<dbReference type="GO" id="GO:0016042">
    <property type="term" value="P:lipid catabolic process"/>
    <property type="evidence" value="ECO:0007669"/>
    <property type="project" value="UniProtKB-UniRule"/>
</dbReference>
<evidence type="ECO:0000256" key="6">
    <source>
        <dbReference type="SAM" id="SignalP"/>
    </source>
</evidence>
<keyword evidence="9" id="KW-1185">Reference proteome</keyword>
<dbReference type="Proteomes" id="UP001057455">
    <property type="component" value="Unassembled WGS sequence"/>
</dbReference>
<keyword evidence="1 4" id="KW-0378">Hydrolase</keyword>
<feature type="chain" id="PRO_5040853953" evidence="6">
    <location>
        <begin position="20"/>
        <end position="1162"/>
    </location>
</feature>
<dbReference type="GO" id="GO:0016020">
    <property type="term" value="C:membrane"/>
    <property type="evidence" value="ECO:0007669"/>
    <property type="project" value="TreeGrafter"/>
</dbReference>
<feature type="region of interest" description="Disordered" evidence="5">
    <location>
        <begin position="249"/>
        <end position="268"/>
    </location>
</feature>
<dbReference type="GO" id="GO:0004620">
    <property type="term" value="F:phospholipase activity"/>
    <property type="evidence" value="ECO:0007669"/>
    <property type="project" value="TreeGrafter"/>
</dbReference>
<feature type="signal peptide" evidence="6">
    <location>
        <begin position="1"/>
        <end position="19"/>
    </location>
</feature>
<evidence type="ECO:0000256" key="4">
    <source>
        <dbReference type="PROSITE-ProRule" id="PRU01161"/>
    </source>
</evidence>
<evidence type="ECO:0000256" key="2">
    <source>
        <dbReference type="ARBA" id="ARBA00022963"/>
    </source>
</evidence>
<dbReference type="GO" id="GO:0006631">
    <property type="term" value="P:fatty acid metabolic process"/>
    <property type="evidence" value="ECO:0007669"/>
    <property type="project" value="TreeGrafter"/>
</dbReference>
<keyword evidence="2 4" id="KW-0442">Lipid degradation</keyword>